<dbReference type="FunFam" id="1.25.40.10:FF:000690">
    <property type="entry name" value="Pentatricopeptide repeat-containing protein"/>
    <property type="match status" value="1"/>
</dbReference>
<dbReference type="EMBL" id="CM007385">
    <property type="protein sequence ID" value="ONK68258.1"/>
    <property type="molecule type" value="Genomic_DNA"/>
</dbReference>
<dbReference type="InterPro" id="IPR011990">
    <property type="entry name" value="TPR-like_helical_dom_sf"/>
</dbReference>
<dbReference type="Pfam" id="PF01535">
    <property type="entry name" value="PPR"/>
    <property type="match status" value="7"/>
</dbReference>
<dbReference type="Gene3D" id="1.25.40.10">
    <property type="entry name" value="Tetratricopeptide repeat domain"/>
    <property type="match status" value="4"/>
</dbReference>
<evidence type="ECO:0000256" key="1">
    <source>
        <dbReference type="ARBA" id="ARBA00006643"/>
    </source>
</evidence>
<feature type="repeat" description="PPR" evidence="3">
    <location>
        <begin position="79"/>
        <end position="113"/>
    </location>
</feature>
<dbReference type="InterPro" id="IPR002885">
    <property type="entry name" value="PPR_rpt"/>
</dbReference>
<keyword evidence="5" id="KW-1185">Reference proteome</keyword>
<dbReference type="GO" id="GO:0003729">
    <property type="term" value="F:mRNA binding"/>
    <property type="evidence" value="ECO:0007669"/>
    <property type="project" value="UniProtKB-ARBA"/>
</dbReference>
<dbReference type="PROSITE" id="PS51375">
    <property type="entry name" value="PPR"/>
    <property type="match status" value="5"/>
</dbReference>
<keyword evidence="2" id="KW-0677">Repeat</keyword>
<feature type="repeat" description="PPR" evidence="3">
    <location>
        <begin position="180"/>
        <end position="214"/>
    </location>
</feature>
<feature type="repeat" description="PPR" evidence="3">
    <location>
        <begin position="382"/>
        <end position="416"/>
    </location>
</feature>
<feature type="repeat" description="PPR" evidence="3">
    <location>
        <begin position="281"/>
        <end position="315"/>
    </location>
</feature>
<dbReference type="Pfam" id="PF13041">
    <property type="entry name" value="PPR_2"/>
    <property type="match status" value="1"/>
</dbReference>
<dbReference type="FunFam" id="1.25.40.10:FF:000196">
    <property type="entry name" value="Pentatricopeptide repeat-containing protein At4g14850"/>
    <property type="match status" value="1"/>
</dbReference>
<evidence type="ECO:0000313" key="4">
    <source>
        <dbReference type="EMBL" id="ONK68258.1"/>
    </source>
</evidence>
<accession>A0A5P1EQI0</accession>
<evidence type="ECO:0000256" key="3">
    <source>
        <dbReference type="PROSITE-ProRule" id="PRU00708"/>
    </source>
</evidence>
<evidence type="ECO:0000256" key="2">
    <source>
        <dbReference type="ARBA" id="ARBA00022737"/>
    </source>
</evidence>
<name>A0A5P1EQI0_ASPOF</name>
<dbReference type="Gramene" id="ONK68258">
    <property type="protein sequence ID" value="ONK68258"/>
    <property type="gene ID" value="A4U43_C05F9370"/>
</dbReference>
<protein>
    <recommendedName>
        <fullName evidence="6">Pentatricopeptide repeat-containing protein</fullName>
    </recommendedName>
</protein>
<gene>
    <name evidence="4" type="ORF">A4U43_C05F9370</name>
</gene>
<dbReference type="InterPro" id="IPR046848">
    <property type="entry name" value="E_motif"/>
</dbReference>
<dbReference type="GO" id="GO:0009451">
    <property type="term" value="P:RNA modification"/>
    <property type="evidence" value="ECO:0007669"/>
    <property type="project" value="InterPro"/>
</dbReference>
<sequence>MRNVTLSFDPVKISALLSLCGQQKYLTLGSSIHASIFKLSPLLDPQNLTLLSNSLISMYSKCNKLPEATVVFNQRASTDTITWNSIIMGHLINNEPGAGFGYLQRMRRSGFELDPATLTTVLSVCAKPEMRYACEMMHCLIVSSGFEQIVPVGNALVSSYFKCGCASCAYKVFGEMRERNVVTWTAMVSGLAHCEFFEEGLILFREMRREDQEANSLTYSSSLLACSGLRALREGKQIHGLVLKSGFELDLCVKSALMDLYSKCGVMEDACMMFRSCEQLDEVALTVMLVGLAQNGFEENALKLFVEMVGKSIEIDANMVSAVLGAFDVYAPFALGKQIHSSVIKKGLGNNVFVCNGLINMYSKCGELRDSIKIFDSMVQRNAVSWNSMIAAFARHGYGSTALQLYENMKLEGIEPTDVTYISLLHACSHVGSVNKGMEFLDLMLKVHHIEPRIEHYSCVVDMLGRAGLLKEAQNFIEGLMINPKALLWQALLGACGIYGALDIGKYAAERLLLEERDSSSAHVLLANIYSSEGKWEERARIAMKMKEMGVKKDTGLSWIEVGMETHSFVVEDKAHSQSEAIYEVLHKLISIIGEEDHLHDLDL</sequence>
<comment type="similarity">
    <text evidence="1">Belongs to the PPR family. PCMP-H subfamily.</text>
</comment>
<dbReference type="NCBIfam" id="TIGR00756">
    <property type="entry name" value="PPR"/>
    <property type="match status" value="6"/>
</dbReference>
<organism evidence="4 5">
    <name type="scientific">Asparagus officinalis</name>
    <name type="common">Garden asparagus</name>
    <dbReference type="NCBI Taxonomy" id="4686"/>
    <lineage>
        <taxon>Eukaryota</taxon>
        <taxon>Viridiplantae</taxon>
        <taxon>Streptophyta</taxon>
        <taxon>Embryophyta</taxon>
        <taxon>Tracheophyta</taxon>
        <taxon>Spermatophyta</taxon>
        <taxon>Magnoliopsida</taxon>
        <taxon>Liliopsida</taxon>
        <taxon>Asparagales</taxon>
        <taxon>Asparagaceae</taxon>
        <taxon>Asparagoideae</taxon>
        <taxon>Asparagus</taxon>
    </lineage>
</organism>
<proteinExistence type="inferred from homology"/>
<evidence type="ECO:0000313" key="5">
    <source>
        <dbReference type="Proteomes" id="UP000243459"/>
    </source>
</evidence>
<dbReference type="PANTHER" id="PTHR24015:SF563">
    <property type="entry name" value="PENTATRICOPEPTIDE REPEAT FAMILY PROTEIN-RELATED"/>
    <property type="match status" value="1"/>
</dbReference>
<reference evidence="5" key="1">
    <citation type="journal article" date="2017" name="Nat. Commun.">
        <title>The asparagus genome sheds light on the origin and evolution of a young Y chromosome.</title>
        <authorList>
            <person name="Harkess A."/>
            <person name="Zhou J."/>
            <person name="Xu C."/>
            <person name="Bowers J.E."/>
            <person name="Van der Hulst R."/>
            <person name="Ayyampalayam S."/>
            <person name="Mercati F."/>
            <person name="Riccardi P."/>
            <person name="McKain M.R."/>
            <person name="Kakrana A."/>
            <person name="Tang H."/>
            <person name="Ray J."/>
            <person name="Groenendijk J."/>
            <person name="Arikit S."/>
            <person name="Mathioni S.M."/>
            <person name="Nakano M."/>
            <person name="Shan H."/>
            <person name="Telgmann-Rauber A."/>
            <person name="Kanno A."/>
            <person name="Yue Z."/>
            <person name="Chen H."/>
            <person name="Li W."/>
            <person name="Chen Y."/>
            <person name="Xu X."/>
            <person name="Zhang Y."/>
            <person name="Luo S."/>
            <person name="Chen H."/>
            <person name="Gao J."/>
            <person name="Mao Z."/>
            <person name="Pires J.C."/>
            <person name="Luo M."/>
            <person name="Kudrna D."/>
            <person name="Wing R.A."/>
            <person name="Meyers B.C."/>
            <person name="Yi K."/>
            <person name="Kong H."/>
            <person name="Lavrijsen P."/>
            <person name="Sunseri F."/>
            <person name="Falavigna A."/>
            <person name="Ye Y."/>
            <person name="Leebens-Mack J.H."/>
            <person name="Chen G."/>
        </authorList>
    </citation>
    <scope>NUCLEOTIDE SEQUENCE [LARGE SCALE GENOMIC DNA]</scope>
    <source>
        <strain evidence="5">cv. DH0086</strain>
    </source>
</reference>
<dbReference type="Pfam" id="PF20431">
    <property type="entry name" value="E_motif"/>
    <property type="match status" value="1"/>
</dbReference>
<dbReference type="OMA" id="DSEMGKY"/>
<dbReference type="OrthoDB" id="635740at2759"/>
<dbReference type="AlphaFoldDB" id="A0A5P1EQI0"/>
<dbReference type="PANTHER" id="PTHR24015">
    <property type="entry name" value="OS07G0578800 PROTEIN-RELATED"/>
    <property type="match status" value="1"/>
</dbReference>
<dbReference type="InterPro" id="IPR046960">
    <property type="entry name" value="PPR_At4g14850-like_plant"/>
</dbReference>
<dbReference type="Proteomes" id="UP000243459">
    <property type="component" value="Chromosome 5"/>
</dbReference>
<feature type="repeat" description="PPR" evidence="3">
    <location>
        <begin position="351"/>
        <end position="381"/>
    </location>
</feature>
<evidence type="ECO:0008006" key="6">
    <source>
        <dbReference type="Google" id="ProtNLM"/>
    </source>
</evidence>